<sequence>MPPEIRKLSHLQTLMYFRVGGKEGRQIKELGFLKNLTGKLDIHNLELVNGREEAKKADFVEKPKIYKLVFLEGNNDKSVLEGLQPHPNLKSITIKGFRSTNFPSWTMKMELFLDLIEINFLNCRNCVEIPMFGHLRFLKYLTLDNLTNHSFVQTEFNFRNREEQFPFSISYKRLILKNMPNLTEWAGAEVMPVVEARTCREQVFPCLEVLEIENGPKLKTFPSHFPCLKKLEINIIDDFLLRKILSSGNLTSLEKLSIMEISTLTSLIPHLKECQKYLRNLIIMNCEKLRELPEDLHSFRSLESLTIIGCRSLQSISYQSGQKGPPSLRWLDIFGCSELSCLPSEMTESIRFSKSIGYNSFQAALDNIQQSKSLCRLNLYGWEHEDLLPYQLQHLTLLESISLIGFGIEALPEWFGGLSSLSRLNLMDCQKLRHMPSKEAMERLTKLEHLCVLNCPLLQERCWEERGPDSEWSKISHIPNIVGL</sequence>
<accession>A0A8S0V4F1</accession>
<name>A0A8S0V4F1_OLEEU</name>
<dbReference type="InterPro" id="IPR032675">
    <property type="entry name" value="LRR_dom_sf"/>
</dbReference>
<evidence type="ECO:0000259" key="1">
    <source>
        <dbReference type="Pfam" id="PF25019"/>
    </source>
</evidence>
<dbReference type="InterPro" id="IPR056789">
    <property type="entry name" value="LRR_R13L1-DRL21"/>
</dbReference>
<organism evidence="2 3">
    <name type="scientific">Olea europaea subsp. europaea</name>
    <dbReference type="NCBI Taxonomy" id="158383"/>
    <lineage>
        <taxon>Eukaryota</taxon>
        <taxon>Viridiplantae</taxon>
        <taxon>Streptophyta</taxon>
        <taxon>Embryophyta</taxon>
        <taxon>Tracheophyta</taxon>
        <taxon>Spermatophyta</taxon>
        <taxon>Magnoliopsida</taxon>
        <taxon>eudicotyledons</taxon>
        <taxon>Gunneridae</taxon>
        <taxon>Pentapetalae</taxon>
        <taxon>asterids</taxon>
        <taxon>lamiids</taxon>
        <taxon>Lamiales</taxon>
        <taxon>Oleaceae</taxon>
        <taxon>Oleeae</taxon>
        <taxon>Olea</taxon>
    </lineage>
</organism>
<protein>
    <recommendedName>
        <fullName evidence="1">R13L1/DRL21-like LRR repeat region domain-containing protein</fullName>
    </recommendedName>
</protein>
<reference evidence="2 3" key="1">
    <citation type="submission" date="2019-12" db="EMBL/GenBank/DDBJ databases">
        <authorList>
            <person name="Alioto T."/>
            <person name="Alioto T."/>
            <person name="Gomez Garrido J."/>
        </authorList>
    </citation>
    <scope>NUCLEOTIDE SEQUENCE [LARGE SCALE GENOMIC DNA]</scope>
</reference>
<gene>
    <name evidence="2" type="ORF">OLEA9_A052272</name>
</gene>
<dbReference type="AlphaFoldDB" id="A0A8S0V4F1"/>
<dbReference type="EMBL" id="CACTIH010009114">
    <property type="protein sequence ID" value="CAA3024671.1"/>
    <property type="molecule type" value="Genomic_DNA"/>
</dbReference>
<evidence type="ECO:0000313" key="3">
    <source>
        <dbReference type="Proteomes" id="UP000594638"/>
    </source>
</evidence>
<dbReference type="PANTHER" id="PTHR47186">
    <property type="entry name" value="LEUCINE-RICH REPEAT-CONTAINING PROTEIN 57"/>
    <property type="match status" value="1"/>
</dbReference>
<evidence type="ECO:0000313" key="2">
    <source>
        <dbReference type="EMBL" id="CAA3024671.1"/>
    </source>
</evidence>
<dbReference type="Gramene" id="OE9A052272T2">
    <property type="protein sequence ID" value="OE9A052272C2"/>
    <property type="gene ID" value="OE9A052272"/>
</dbReference>
<dbReference type="SUPFAM" id="SSF52058">
    <property type="entry name" value="L domain-like"/>
    <property type="match status" value="2"/>
</dbReference>
<comment type="caution">
    <text evidence="2">The sequence shown here is derived from an EMBL/GenBank/DDBJ whole genome shotgun (WGS) entry which is preliminary data.</text>
</comment>
<proteinExistence type="predicted"/>
<feature type="domain" description="R13L1/DRL21-like LRR repeat region" evidence="1">
    <location>
        <begin position="27"/>
        <end position="145"/>
    </location>
</feature>
<dbReference type="PANTHER" id="PTHR47186:SF18">
    <property type="entry name" value="RX N-TERMINAL DOMAIN-CONTAINING PROTEIN"/>
    <property type="match status" value="1"/>
</dbReference>
<dbReference type="Pfam" id="PF25019">
    <property type="entry name" value="LRR_R13L1-DRL21"/>
    <property type="match status" value="1"/>
</dbReference>
<dbReference type="Gene3D" id="3.80.10.10">
    <property type="entry name" value="Ribonuclease Inhibitor"/>
    <property type="match status" value="3"/>
</dbReference>
<keyword evidence="3" id="KW-1185">Reference proteome</keyword>
<dbReference type="Proteomes" id="UP000594638">
    <property type="component" value="Unassembled WGS sequence"/>
</dbReference>
<dbReference type="OrthoDB" id="1896560at2759"/>